<dbReference type="RefSeq" id="WP_210087161.1">
    <property type="nucleotide sequence ID" value="NZ_JAGGKG010000001.1"/>
</dbReference>
<keyword evidence="1" id="KW-1133">Transmembrane helix</keyword>
<proteinExistence type="predicted"/>
<feature type="transmembrane region" description="Helical" evidence="1">
    <location>
        <begin position="7"/>
        <end position="27"/>
    </location>
</feature>
<sequence>MKKIRGIVPVIYLLIFLAVGGYIYFMLNGTPWGKYYFRKQAEEYLTKVFPNEVIIKVEDRYSFKEMDYRTRFYTKSGNIISIYLGNDGEIKDYISK</sequence>
<comment type="caution">
    <text evidence="3">The sequence shown here is derived from an EMBL/GenBank/DDBJ whole genome shotgun (WGS) entry which is preliminary data.</text>
</comment>
<organism evidence="3 4">
    <name type="scientific">Paenibacillus turicensis</name>
    <dbReference type="NCBI Taxonomy" id="160487"/>
    <lineage>
        <taxon>Bacteria</taxon>
        <taxon>Bacillati</taxon>
        <taxon>Bacillota</taxon>
        <taxon>Bacilli</taxon>
        <taxon>Bacillales</taxon>
        <taxon>Paenibacillaceae</taxon>
        <taxon>Paenibacillus</taxon>
    </lineage>
</organism>
<evidence type="ECO:0000256" key="1">
    <source>
        <dbReference type="SAM" id="Phobius"/>
    </source>
</evidence>
<name>A0ABS4FLK2_9BACL</name>
<keyword evidence="4" id="KW-1185">Reference proteome</keyword>
<evidence type="ECO:0000313" key="4">
    <source>
        <dbReference type="Proteomes" id="UP001519272"/>
    </source>
</evidence>
<gene>
    <name evidence="3" type="ORF">J2Z32_000064</name>
</gene>
<accession>A0ABS4FLK2</accession>
<feature type="domain" description="YfjL-like N-terminal" evidence="2">
    <location>
        <begin position="10"/>
        <end position="71"/>
    </location>
</feature>
<dbReference type="EMBL" id="JAGGKG010000001">
    <property type="protein sequence ID" value="MBP1903452.1"/>
    <property type="molecule type" value="Genomic_DNA"/>
</dbReference>
<dbReference type="Pfam" id="PF25425">
    <property type="entry name" value="YfjL_N"/>
    <property type="match status" value="1"/>
</dbReference>
<evidence type="ECO:0000259" key="2">
    <source>
        <dbReference type="Pfam" id="PF25425"/>
    </source>
</evidence>
<dbReference type="InterPro" id="IPR057359">
    <property type="entry name" value="YfjL_N"/>
</dbReference>
<dbReference type="Proteomes" id="UP001519272">
    <property type="component" value="Unassembled WGS sequence"/>
</dbReference>
<protein>
    <recommendedName>
        <fullName evidence="2">YfjL-like N-terminal domain-containing protein</fullName>
    </recommendedName>
</protein>
<reference evidence="3 4" key="1">
    <citation type="submission" date="2021-03" db="EMBL/GenBank/DDBJ databases">
        <title>Genomic Encyclopedia of Type Strains, Phase IV (KMG-IV): sequencing the most valuable type-strain genomes for metagenomic binning, comparative biology and taxonomic classification.</title>
        <authorList>
            <person name="Goeker M."/>
        </authorList>
    </citation>
    <scope>NUCLEOTIDE SEQUENCE [LARGE SCALE GENOMIC DNA]</scope>
    <source>
        <strain evidence="3 4">DSM 14349</strain>
    </source>
</reference>
<keyword evidence="1" id="KW-0472">Membrane</keyword>
<keyword evidence="1" id="KW-0812">Transmembrane</keyword>
<evidence type="ECO:0000313" key="3">
    <source>
        <dbReference type="EMBL" id="MBP1903452.1"/>
    </source>
</evidence>